<dbReference type="GO" id="GO:0016829">
    <property type="term" value="F:lyase activity"/>
    <property type="evidence" value="ECO:0007669"/>
    <property type="project" value="UniProtKB-KW"/>
</dbReference>
<dbReference type="SUPFAM" id="SSF50891">
    <property type="entry name" value="Cyclophilin-like"/>
    <property type="match status" value="1"/>
</dbReference>
<dbReference type="AlphaFoldDB" id="A0A1S2E0Z1"/>
<dbReference type="InterPro" id="IPR003778">
    <property type="entry name" value="CT_A_B"/>
</dbReference>
<feature type="domain" description="Carboxyltransferase" evidence="4">
    <location>
        <begin position="23"/>
        <end position="311"/>
    </location>
</feature>
<dbReference type="InterPro" id="IPR052708">
    <property type="entry name" value="PxpC"/>
</dbReference>
<dbReference type="InterPro" id="IPR029000">
    <property type="entry name" value="Cyclophilin-like_dom_sf"/>
</dbReference>
<organism evidence="6 8">
    <name type="scientific">Agrobacterium vitis</name>
    <name type="common">Rhizobium vitis</name>
    <dbReference type="NCBI Taxonomy" id="373"/>
    <lineage>
        <taxon>Bacteria</taxon>
        <taxon>Pseudomonadati</taxon>
        <taxon>Pseudomonadota</taxon>
        <taxon>Alphaproteobacteria</taxon>
        <taxon>Hyphomicrobiales</taxon>
        <taxon>Rhizobiaceae</taxon>
        <taxon>Rhizobium/Agrobacterium group</taxon>
        <taxon>Agrobacterium</taxon>
    </lineage>
</organism>
<dbReference type="Pfam" id="PF02626">
    <property type="entry name" value="CT_A_B"/>
    <property type="match status" value="1"/>
</dbReference>
<dbReference type="PANTHER" id="PTHR43309">
    <property type="entry name" value="5-OXOPROLINASE SUBUNIT C"/>
    <property type="match status" value="1"/>
</dbReference>
<evidence type="ECO:0000256" key="3">
    <source>
        <dbReference type="ARBA" id="ARBA00022840"/>
    </source>
</evidence>
<dbReference type="SMART" id="SM00797">
    <property type="entry name" value="AHS2"/>
    <property type="match status" value="1"/>
</dbReference>
<dbReference type="NCBIfam" id="TIGR00724">
    <property type="entry name" value="urea_amlyse_rel"/>
    <property type="match status" value="1"/>
</dbReference>
<reference evidence="5 7" key="1">
    <citation type="submission" date="2019-11" db="EMBL/GenBank/DDBJ databases">
        <title>Whole-genome sequencing of Allorhizobium vitis.</title>
        <authorList>
            <person name="Gan H.M."/>
            <person name="Savka M.A."/>
        </authorList>
    </citation>
    <scope>NUCLEOTIDE SEQUENCE [LARGE SCALE GENOMIC DNA]</scope>
    <source>
        <strain evidence="5 7">AB4</strain>
    </source>
</reference>
<dbReference type="GO" id="GO:0005524">
    <property type="term" value="F:ATP binding"/>
    <property type="evidence" value="ECO:0007669"/>
    <property type="project" value="UniProtKB-KW"/>
</dbReference>
<dbReference type="Proteomes" id="UP000175993">
    <property type="component" value="Unassembled WGS sequence"/>
</dbReference>
<proteinExistence type="predicted"/>
<accession>A0A1S2E0Z1</accession>
<sequence>MIEVLTTGPLNTVQDLGRFGFRNIGVTTCGAMDPVALKIGNLMLGNDEGAAGLEIQTFPFRLRFEKDGFVAITGADCAATLDGKTMLPWWALPVLAGQELELKTPTQAARAYLCFSGGIHVPLVMGSRSTSLRGAFGGYQGRFLAVGDRLALGEAQASFIPSSGFGVMPPEVALQDHFPAVENGILPIRALPAGEHDWFGEESERFWVQDWKISSQSDRTGYRLSGTPVKLMEHVEMRSHGVVTGVVQVPPAGEPIIQMSDANTAGGYPKMAGVIDIDLWRLGQARIGSRIRFVQSSLAEAKAAEQAMVAYLADIRHTVPLLTDALATMTKR</sequence>
<evidence type="ECO:0000256" key="2">
    <source>
        <dbReference type="ARBA" id="ARBA00022801"/>
    </source>
</evidence>
<protein>
    <submittedName>
        <fullName evidence="6">5-oxoprolinase/urea amidolyase family protein</fullName>
    </submittedName>
</protein>
<evidence type="ECO:0000256" key="1">
    <source>
        <dbReference type="ARBA" id="ARBA00022741"/>
    </source>
</evidence>
<name>A0A1S2E0Z1_AGRVI</name>
<evidence type="ECO:0000313" key="6">
    <source>
        <dbReference type="EMBL" id="MVA56650.1"/>
    </source>
</evidence>
<keyword evidence="2" id="KW-0378">Hydrolase</keyword>
<comment type="caution">
    <text evidence="6">The sequence shown here is derived from an EMBL/GenBank/DDBJ whole genome shotgun (WGS) entry which is preliminary data.</text>
</comment>
<evidence type="ECO:0000259" key="4">
    <source>
        <dbReference type="SMART" id="SM00797"/>
    </source>
</evidence>
<keyword evidence="6" id="KW-0456">Lyase</keyword>
<keyword evidence="1" id="KW-0547">Nucleotide-binding</keyword>
<dbReference type="OrthoDB" id="9768696at2"/>
<gene>
    <name evidence="5" type="ORF">BBI04_011280</name>
    <name evidence="6" type="ORF">GOZ88_11045</name>
</gene>
<dbReference type="Gene3D" id="2.40.100.10">
    <property type="entry name" value="Cyclophilin-like"/>
    <property type="match status" value="1"/>
</dbReference>
<dbReference type="RefSeq" id="WP_070166079.1">
    <property type="nucleotide sequence ID" value="NZ_CP118261.1"/>
</dbReference>
<dbReference type="GO" id="GO:0016787">
    <property type="term" value="F:hydrolase activity"/>
    <property type="evidence" value="ECO:0007669"/>
    <property type="project" value="UniProtKB-KW"/>
</dbReference>
<keyword evidence="3" id="KW-0067">ATP-binding</keyword>
<dbReference type="Proteomes" id="UP000440716">
    <property type="component" value="Unassembled WGS sequence"/>
</dbReference>
<evidence type="ECO:0000313" key="7">
    <source>
        <dbReference type="Proteomes" id="UP000175993"/>
    </source>
</evidence>
<reference evidence="6 8" key="2">
    <citation type="submission" date="2019-12" db="EMBL/GenBank/DDBJ databases">
        <title>Whole-genome sequencing of Allorhizobium vitis.</title>
        <authorList>
            <person name="Gan H.M."/>
            <person name="Szegedi E."/>
            <person name="Burr T."/>
            <person name="Savka M.A."/>
        </authorList>
    </citation>
    <scope>NUCLEOTIDE SEQUENCE [LARGE SCALE GENOMIC DNA]</scope>
    <source>
        <strain evidence="6 8">CG415</strain>
    </source>
</reference>
<dbReference type="PANTHER" id="PTHR43309:SF3">
    <property type="entry name" value="5-OXOPROLINASE SUBUNIT C"/>
    <property type="match status" value="1"/>
</dbReference>
<evidence type="ECO:0000313" key="8">
    <source>
        <dbReference type="Proteomes" id="UP000440716"/>
    </source>
</evidence>
<dbReference type="EMBL" id="WPHU01000004">
    <property type="protein sequence ID" value="MVA56650.1"/>
    <property type="molecule type" value="Genomic_DNA"/>
</dbReference>
<dbReference type="EMBL" id="MBEV02000005">
    <property type="protein sequence ID" value="MUP05404.1"/>
    <property type="molecule type" value="Genomic_DNA"/>
</dbReference>
<evidence type="ECO:0000313" key="5">
    <source>
        <dbReference type="EMBL" id="MUP05404.1"/>
    </source>
</evidence>